<sequence>MLRFHNVIVSHPVPGGVTATAFNYHRLNNNMVLHVLASVWRYPWVHDLWQPTLLLCDNTL</sequence>
<name>A0A1X0R2H7_RHIZD</name>
<dbReference type="AlphaFoldDB" id="A0A1X0R2H7"/>
<dbReference type="Proteomes" id="UP000242414">
    <property type="component" value="Unassembled WGS sequence"/>
</dbReference>
<dbReference type="VEuPathDB" id="FungiDB:BCV72DRAFT_127676"/>
<accession>A0A1X0R2H7</accession>
<protein>
    <submittedName>
        <fullName evidence="1">Uncharacterized protein</fullName>
    </submittedName>
</protein>
<proteinExistence type="predicted"/>
<reference evidence="1" key="1">
    <citation type="journal article" date="2016" name="Proc. Natl. Acad. Sci. U.S.A.">
        <title>Lipid metabolic changes in an early divergent fungus govern the establishment of a mutualistic symbiosis with endobacteria.</title>
        <authorList>
            <person name="Lastovetsky O.A."/>
            <person name="Gaspar M.L."/>
            <person name="Mondo S.J."/>
            <person name="LaButti K.M."/>
            <person name="Sandor L."/>
            <person name="Grigoriev I.V."/>
            <person name="Henry S.A."/>
            <person name="Pawlowska T.E."/>
        </authorList>
    </citation>
    <scope>NUCLEOTIDE SEQUENCE [LARGE SCALE GENOMIC DNA]</scope>
    <source>
        <strain evidence="1">ATCC 52814</strain>
    </source>
</reference>
<organism evidence="1">
    <name type="scientific">Rhizopus microsporus var. microsporus</name>
    <dbReference type="NCBI Taxonomy" id="86635"/>
    <lineage>
        <taxon>Eukaryota</taxon>
        <taxon>Fungi</taxon>
        <taxon>Fungi incertae sedis</taxon>
        <taxon>Mucoromycota</taxon>
        <taxon>Mucoromycotina</taxon>
        <taxon>Mucoromycetes</taxon>
        <taxon>Mucorales</taxon>
        <taxon>Mucorineae</taxon>
        <taxon>Rhizopodaceae</taxon>
        <taxon>Rhizopus</taxon>
    </lineage>
</organism>
<gene>
    <name evidence="1" type="ORF">BCV72DRAFT_127676</name>
</gene>
<dbReference type="EMBL" id="KV921928">
    <property type="protein sequence ID" value="ORE06210.1"/>
    <property type="molecule type" value="Genomic_DNA"/>
</dbReference>
<evidence type="ECO:0000313" key="1">
    <source>
        <dbReference type="EMBL" id="ORE06210.1"/>
    </source>
</evidence>